<dbReference type="EMBL" id="ML732167">
    <property type="protein sequence ID" value="KAB8077522.1"/>
    <property type="molecule type" value="Genomic_DNA"/>
</dbReference>
<dbReference type="PANTHER" id="PTHR34071">
    <property type="entry name" value="5-NITROIMIDAZOLE ANTIBIOTICS RESISTANCE PROTEIN, NIMA-FAMILY-RELATED PROTEIN-RELATED"/>
    <property type="match status" value="1"/>
</dbReference>
<dbReference type="PANTHER" id="PTHR34071:SF2">
    <property type="entry name" value="FLAVIN-NUCLEOTIDE-BINDING PROTEIN"/>
    <property type="match status" value="1"/>
</dbReference>
<organism evidence="1 2">
    <name type="scientific">Aspergillus leporis</name>
    <dbReference type="NCBI Taxonomy" id="41062"/>
    <lineage>
        <taxon>Eukaryota</taxon>
        <taxon>Fungi</taxon>
        <taxon>Dikarya</taxon>
        <taxon>Ascomycota</taxon>
        <taxon>Pezizomycotina</taxon>
        <taxon>Eurotiomycetes</taxon>
        <taxon>Eurotiomycetidae</taxon>
        <taxon>Eurotiales</taxon>
        <taxon>Aspergillaceae</taxon>
        <taxon>Aspergillus</taxon>
        <taxon>Aspergillus subgen. Circumdati</taxon>
    </lineage>
</organism>
<evidence type="ECO:0000313" key="1">
    <source>
        <dbReference type="EMBL" id="KAB8077522.1"/>
    </source>
</evidence>
<dbReference type="AlphaFoldDB" id="A0A5N5XDU1"/>
<protein>
    <submittedName>
        <fullName evidence="1">Uncharacterized protein</fullName>
    </submittedName>
</protein>
<dbReference type="OrthoDB" id="444432at2759"/>
<dbReference type="Proteomes" id="UP000326565">
    <property type="component" value="Unassembled WGS sequence"/>
</dbReference>
<gene>
    <name evidence="1" type="ORF">BDV29DRAFT_168006</name>
</gene>
<reference evidence="1 2" key="1">
    <citation type="submission" date="2019-04" db="EMBL/GenBank/DDBJ databases">
        <title>Friends and foes A comparative genomics study of 23 Aspergillus species from section Flavi.</title>
        <authorList>
            <consortium name="DOE Joint Genome Institute"/>
            <person name="Kjaerbolling I."/>
            <person name="Vesth T."/>
            <person name="Frisvad J.C."/>
            <person name="Nybo J.L."/>
            <person name="Theobald S."/>
            <person name="Kildgaard S."/>
            <person name="Isbrandt T."/>
            <person name="Kuo A."/>
            <person name="Sato A."/>
            <person name="Lyhne E.K."/>
            <person name="Kogle M.E."/>
            <person name="Wiebenga A."/>
            <person name="Kun R.S."/>
            <person name="Lubbers R.J."/>
            <person name="Makela M.R."/>
            <person name="Barry K."/>
            <person name="Chovatia M."/>
            <person name="Clum A."/>
            <person name="Daum C."/>
            <person name="Haridas S."/>
            <person name="He G."/>
            <person name="LaButti K."/>
            <person name="Lipzen A."/>
            <person name="Mondo S."/>
            <person name="Riley R."/>
            <person name="Salamov A."/>
            <person name="Simmons B.A."/>
            <person name="Magnuson J.K."/>
            <person name="Henrissat B."/>
            <person name="Mortensen U.H."/>
            <person name="Larsen T.O."/>
            <person name="Devries R.P."/>
            <person name="Grigoriev I.V."/>
            <person name="Machida M."/>
            <person name="Baker S.E."/>
            <person name="Andersen M.R."/>
        </authorList>
    </citation>
    <scope>NUCLEOTIDE SEQUENCE [LARGE SCALE GENOMIC DNA]</scope>
    <source>
        <strain evidence="1 2">CBS 151.66</strain>
    </source>
</reference>
<proteinExistence type="predicted"/>
<accession>A0A5N5XDU1</accession>
<dbReference type="InterPro" id="IPR012349">
    <property type="entry name" value="Split_barrel_FMN-bd"/>
</dbReference>
<evidence type="ECO:0000313" key="2">
    <source>
        <dbReference type="Proteomes" id="UP000326565"/>
    </source>
</evidence>
<name>A0A5N5XDU1_9EURO</name>
<dbReference type="SUPFAM" id="SSF50475">
    <property type="entry name" value="FMN-binding split barrel"/>
    <property type="match status" value="1"/>
</dbReference>
<sequence length="189" mass="22118">MLEDLEPGSNGLPVNVATCKPESIFCAKSTFAHGLTWRSVVINGTAHTLTFEKSGMKENAQFTEQDIERNEKIWGLYQIVNGYIPDQWEHTRHPTKKEVDMVLVLRVDIDTERSYTHVRHGIFKWAPDWESADPRYHWEGAIPMWEAYGEPFYGNTETEYPLRLKRFFDERSRKNEAYAKVQASKEFKE</sequence>
<keyword evidence="2" id="KW-1185">Reference proteome</keyword>
<dbReference type="Gene3D" id="2.30.110.10">
    <property type="entry name" value="Electron Transport, Fmn-binding Protein, Chain A"/>
    <property type="match status" value="1"/>
</dbReference>